<feature type="coiled-coil region" evidence="4">
    <location>
        <begin position="413"/>
        <end position="450"/>
    </location>
</feature>
<dbReference type="SUPFAM" id="SSF58104">
    <property type="entry name" value="Methyl-accepting chemotaxis protein (MCP) signaling domain"/>
    <property type="match status" value="1"/>
</dbReference>
<accession>A0A151ARG6</accession>
<dbReference type="SUPFAM" id="SSF103190">
    <property type="entry name" value="Sensory domain-like"/>
    <property type="match status" value="2"/>
</dbReference>
<dbReference type="PATRIC" id="fig|1121305.3.peg.110"/>
<comment type="caution">
    <text evidence="8">The sequence shown here is derived from an EMBL/GenBank/DDBJ whole genome shotgun (WGS) entry which is preliminary data.</text>
</comment>
<gene>
    <name evidence="8" type="primary">mcpA</name>
    <name evidence="8" type="ORF">CLCOL_01080</name>
</gene>
<dbReference type="SMART" id="SM00304">
    <property type="entry name" value="HAMP"/>
    <property type="match status" value="1"/>
</dbReference>
<dbReference type="EMBL" id="LTBB01000001">
    <property type="protein sequence ID" value="KYH30170.1"/>
    <property type="molecule type" value="Genomic_DNA"/>
</dbReference>
<evidence type="ECO:0000256" key="3">
    <source>
        <dbReference type="PROSITE-ProRule" id="PRU00284"/>
    </source>
</evidence>
<evidence type="ECO:0000259" key="6">
    <source>
        <dbReference type="PROSITE" id="PS50111"/>
    </source>
</evidence>
<dbReference type="RefSeq" id="WP_242862592.1">
    <property type="nucleotide sequence ID" value="NZ_LTBB01000001.1"/>
</dbReference>
<keyword evidence="5" id="KW-0812">Transmembrane</keyword>
<dbReference type="AlphaFoldDB" id="A0A151ARG6"/>
<dbReference type="PANTHER" id="PTHR32089:SF112">
    <property type="entry name" value="LYSOZYME-LIKE PROTEIN-RELATED"/>
    <property type="match status" value="1"/>
</dbReference>
<dbReference type="InterPro" id="IPR003660">
    <property type="entry name" value="HAMP_dom"/>
</dbReference>
<sequence length="674" mass="74035">MKHKLQSSQKSIKFKILMIPIIIILAIVISISIAAINLIKTRLTSQVNENGINLANQISKQVEKSSSAVTMLNEVIEARIRTLGNFLVNGSKWDNNYLTALAKQFEVDEINVTDSHGKVIYSNLPTSIGAVFGSDHISYSVLKGEKSTLMENIRKSRETNNYYKYGYVRKKDGGMVQIGILSNKIQELSEKLDIQSLFQELTEDKSVAYANFLDKNLSIIASTNKESIGKTIDNDNIKQCILSKKVHSQESVLQNGKRIHSVIVPIYKDSTNIGVMDIGLDIDNVSKTITNMIWRIVGIAIITFVVASFIMVRAAANIINPLKHLVVVSENIANGEFNNEINIKNNDEIGVLASSFKYMTNSLRRTIGVIKDEAAKVSNMAAELAGDAEQMNGISNEVASAIQDVAQGSAQQSNDLTEAVDNMSDLAKELENINNKILNVKESSDKTKEKAIIGKEQIDILLKSIDNIKDSFKIVNEKTNSLNLSVSQIGNIADVINGISEQTNLLALNAAIEASRAGEAGRGFGVVAEEIRDLAEQSKKSTEEIQKLIKTISDETSDVLITSDSVNNLIEEQVNIVENTIVSFNNMLEAVSNIKPLVDDTYISLENTIKSKDIVMSKIESVSAIVEETTSSSEEISASSEEMTAATYEVARLAEKLNEVVKQLNEETSKFKLS</sequence>
<dbReference type="Pfam" id="PF00672">
    <property type="entry name" value="HAMP"/>
    <property type="match status" value="1"/>
</dbReference>
<dbReference type="Gene3D" id="1.10.287.950">
    <property type="entry name" value="Methyl-accepting chemotaxis protein"/>
    <property type="match status" value="1"/>
</dbReference>
<feature type="transmembrane region" description="Helical" evidence="5">
    <location>
        <begin position="292"/>
        <end position="312"/>
    </location>
</feature>
<reference evidence="8 9" key="1">
    <citation type="submission" date="2016-02" db="EMBL/GenBank/DDBJ databases">
        <title>Genome sequence of Clostridium colicanis DSM 13634.</title>
        <authorList>
            <person name="Poehlein A."/>
            <person name="Daniel R."/>
        </authorList>
    </citation>
    <scope>NUCLEOTIDE SEQUENCE [LARGE SCALE GENOMIC DNA]</scope>
    <source>
        <strain evidence="8 9">DSM 13634</strain>
    </source>
</reference>
<dbReference type="SMART" id="SM00283">
    <property type="entry name" value="MA"/>
    <property type="match status" value="1"/>
</dbReference>
<proteinExistence type="inferred from homology"/>
<organism evidence="8 9">
    <name type="scientific">Clostridium colicanis DSM 13634</name>
    <dbReference type="NCBI Taxonomy" id="1121305"/>
    <lineage>
        <taxon>Bacteria</taxon>
        <taxon>Bacillati</taxon>
        <taxon>Bacillota</taxon>
        <taxon>Clostridia</taxon>
        <taxon>Eubacteriales</taxon>
        <taxon>Clostridiaceae</taxon>
        <taxon>Clostridium</taxon>
    </lineage>
</organism>
<dbReference type="STRING" id="1121305.CLCOL_01080"/>
<dbReference type="Pfam" id="PF00015">
    <property type="entry name" value="MCPsignal"/>
    <property type="match status" value="1"/>
</dbReference>
<dbReference type="PROSITE" id="PS51482">
    <property type="entry name" value="DEGV"/>
    <property type="match status" value="1"/>
</dbReference>
<keyword evidence="5" id="KW-1133">Transmembrane helix</keyword>
<feature type="domain" description="Methyl-accepting transducer" evidence="6">
    <location>
        <begin position="387"/>
        <end position="644"/>
    </location>
</feature>
<keyword evidence="9" id="KW-1185">Reference proteome</keyword>
<evidence type="ECO:0000259" key="7">
    <source>
        <dbReference type="PROSITE" id="PS50885"/>
    </source>
</evidence>
<evidence type="ECO:0000256" key="2">
    <source>
        <dbReference type="ARBA" id="ARBA00029447"/>
    </source>
</evidence>
<dbReference type="InterPro" id="IPR004089">
    <property type="entry name" value="MCPsignal_dom"/>
</dbReference>
<evidence type="ECO:0000313" key="8">
    <source>
        <dbReference type="EMBL" id="KYH30170.1"/>
    </source>
</evidence>
<evidence type="ECO:0000256" key="4">
    <source>
        <dbReference type="SAM" id="Coils"/>
    </source>
</evidence>
<keyword evidence="1 3" id="KW-0807">Transducer</keyword>
<dbReference type="PROSITE" id="PS50885">
    <property type="entry name" value="HAMP"/>
    <property type="match status" value="1"/>
</dbReference>
<protein>
    <submittedName>
        <fullName evidence="8">Methyl-accepting chemotaxis protein McpA</fullName>
    </submittedName>
</protein>
<dbReference type="InterPro" id="IPR003797">
    <property type="entry name" value="DegV"/>
</dbReference>
<dbReference type="InterPro" id="IPR029151">
    <property type="entry name" value="Sensor-like_sf"/>
</dbReference>
<dbReference type="GO" id="GO:0016020">
    <property type="term" value="C:membrane"/>
    <property type="evidence" value="ECO:0007669"/>
    <property type="project" value="InterPro"/>
</dbReference>
<keyword evidence="4" id="KW-0175">Coiled coil</keyword>
<dbReference type="CDD" id="cd06225">
    <property type="entry name" value="HAMP"/>
    <property type="match status" value="1"/>
</dbReference>
<dbReference type="Gene3D" id="3.30.450.20">
    <property type="entry name" value="PAS domain"/>
    <property type="match status" value="1"/>
</dbReference>
<evidence type="ECO:0000256" key="1">
    <source>
        <dbReference type="ARBA" id="ARBA00023224"/>
    </source>
</evidence>
<comment type="similarity">
    <text evidence="2">Belongs to the methyl-accepting chemotaxis (MCP) protein family.</text>
</comment>
<feature type="transmembrane region" description="Helical" evidence="5">
    <location>
        <begin position="12"/>
        <end position="39"/>
    </location>
</feature>
<dbReference type="PROSITE" id="PS50111">
    <property type="entry name" value="CHEMOTAXIS_TRANSDUC_2"/>
    <property type="match status" value="1"/>
</dbReference>
<evidence type="ECO:0000256" key="5">
    <source>
        <dbReference type="SAM" id="Phobius"/>
    </source>
</evidence>
<name>A0A151ARG6_9CLOT</name>
<keyword evidence="5" id="KW-0472">Membrane</keyword>
<feature type="domain" description="HAMP" evidence="7">
    <location>
        <begin position="316"/>
        <end position="368"/>
    </location>
</feature>
<evidence type="ECO:0000313" key="9">
    <source>
        <dbReference type="Proteomes" id="UP000075374"/>
    </source>
</evidence>
<dbReference type="Proteomes" id="UP000075374">
    <property type="component" value="Unassembled WGS sequence"/>
</dbReference>
<dbReference type="GO" id="GO:0007165">
    <property type="term" value="P:signal transduction"/>
    <property type="evidence" value="ECO:0007669"/>
    <property type="project" value="UniProtKB-KW"/>
</dbReference>
<dbReference type="PANTHER" id="PTHR32089">
    <property type="entry name" value="METHYL-ACCEPTING CHEMOTAXIS PROTEIN MCPB"/>
    <property type="match status" value="1"/>
</dbReference>